<comment type="caution">
    <text evidence="2">The sequence shown here is derived from an EMBL/GenBank/DDBJ whole genome shotgun (WGS) entry which is preliminary data.</text>
</comment>
<dbReference type="Pfam" id="PF12679">
    <property type="entry name" value="ABC2_membrane_2"/>
    <property type="match status" value="1"/>
</dbReference>
<name>A0A7X6QYX3_9CELL</name>
<dbReference type="EMBL" id="JAAXOX010000003">
    <property type="protein sequence ID" value="NKY22583.1"/>
    <property type="molecule type" value="Genomic_DNA"/>
</dbReference>
<evidence type="ECO:0000313" key="3">
    <source>
        <dbReference type="Proteomes" id="UP000581206"/>
    </source>
</evidence>
<organism evidence="2 3">
    <name type="scientific">Cellulomonas denverensis</name>
    <dbReference type="NCBI Taxonomy" id="264297"/>
    <lineage>
        <taxon>Bacteria</taxon>
        <taxon>Bacillati</taxon>
        <taxon>Actinomycetota</taxon>
        <taxon>Actinomycetes</taxon>
        <taxon>Micrococcales</taxon>
        <taxon>Cellulomonadaceae</taxon>
        <taxon>Cellulomonas</taxon>
    </lineage>
</organism>
<proteinExistence type="predicted"/>
<sequence length="269" mass="28042">MIDTLRAEYRKLVTTRIWWVLVLAMVVYMAFIAGVMGVALTLDPESSGMTTDMPTGLDDRTIAITIYTLAASLGFVFPLLVGVMSVTGEFRHHTITPTLLAEPNRTRLIVAKMLASVPLGLLFGLAGAAATTGTGAGVLAVMDHSPMLGDGDVLAVVGRTVLALTVWCVLGVGLGCVLTNQVLAIVVVLAFTQFVEPVARLLFGQVDALSSVGSFLPGAAGEAISGGSFYTQAGAGDLLPGWAGALVLIGYALLFAVIGRLTTFRRDIS</sequence>
<protein>
    <submittedName>
        <fullName evidence="2">ABC transporter permease subunit</fullName>
    </submittedName>
</protein>
<reference evidence="2 3" key="1">
    <citation type="submission" date="2020-04" db="EMBL/GenBank/DDBJ databases">
        <title>MicrobeNet Type strains.</title>
        <authorList>
            <person name="Nicholson A.C."/>
        </authorList>
    </citation>
    <scope>NUCLEOTIDE SEQUENCE [LARGE SCALE GENOMIC DNA]</scope>
    <source>
        <strain evidence="2 3">ATCC BAA-788</strain>
    </source>
</reference>
<feature type="transmembrane region" description="Helical" evidence="1">
    <location>
        <begin position="62"/>
        <end position="83"/>
    </location>
</feature>
<feature type="transmembrane region" description="Helical" evidence="1">
    <location>
        <begin position="161"/>
        <end position="191"/>
    </location>
</feature>
<feature type="transmembrane region" description="Helical" evidence="1">
    <location>
        <begin position="20"/>
        <end position="42"/>
    </location>
</feature>
<feature type="transmembrane region" description="Helical" evidence="1">
    <location>
        <begin position="239"/>
        <end position="259"/>
    </location>
</feature>
<keyword evidence="1" id="KW-1133">Transmembrane helix</keyword>
<keyword evidence="1" id="KW-0472">Membrane</keyword>
<dbReference type="GO" id="GO:0005886">
    <property type="term" value="C:plasma membrane"/>
    <property type="evidence" value="ECO:0007669"/>
    <property type="project" value="UniProtKB-SubCell"/>
</dbReference>
<evidence type="ECO:0000256" key="1">
    <source>
        <dbReference type="SAM" id="Phobius"/>
    </source>
</evidence>
<keyword evidence="1" id="KW-0812">Transmembrane</keyword>
<evidence type="ECO:0000313" key="2">
    <source>
        <dbReference type="EMBL" id="NKY22583.1"/>
    </source>
</evidence>
<feature type="transmembrane region" description="Helical" evidence="1">
    <location>
        <begin position="114"/>
        <end position="141"/>
    </location>
</feature>
<gene>
    <name evidence="2" type="ORF">HGA03_07860</name>
</gene>
<dbReference type="Proteomes" id="UP000581206">
    <property type="component" value="Unassembled WGS sequence"/>
</dbReference>
<dbReference type="RefSeq" id="WP_168629704.1">
    <property type="nucleotide sequence ID" value="NZ_BONL01000004.1"/>
</dbReference>
<accession>A0A7X6QYX3</accession>
<dbReference type="GO" id="GO:0140359">
    <property type="term" value="F:ABC-type transporter activity"/>
    <property type="evidence" value="ECO:0007669"/>
    <property type="project" value="InterPro"/>
</dbReference>
<keyword evidence="3" id="KW-1185">Reference proteome</keyword>
<dbReference type="AlphaFoldDB" id="A0A7X6QYX3"/>